<dbReference type="RefSeq" id="WP_097146241.1">
    <property type="nucleotide sequence ID" value="NZ_OBEA01000004.1"/>
</dbReference>
<gene>
    <name evidence="1" type="ORF">CVM39_18515</name>
    <name evidence="2" type="ORF">SAMN06297129_2515</name>
</gene>
<dbReference type="EMBL" id="PGTD01000023">
    <property type="protein sequence ID" value="PJE25704.1"/>
    <property type="molecule type" value="Genomic_DNA"/>
</dbReference>
<evidence type="ECO:0000313" key="1">
    <source>
        <dbReference type="EMBL" id="PJE25704.1"/>
    </source>
</evidence>
<accession>A0A285IYX1</accession>
<dbReference type="Proteomes" id="UP000231655">
    <property type="component" value="Unassembled WGS sequence"/>
</dbReference>
<organism evidence="2 3">
    <name type="scientific">Pseudooceanicola antarcticus</name>
    <dbReference type="NCBI Taxonomy" id="1247613"/>
    <lineage>
        <taxon>Bacteria</taxon>
        <taxon>Pseudomonadati</taxon>
        <taxon>Pseudomonadota</taxon>
        <taxon>Alphaproteobacteria</taxon>
        <taxon>Rhodobacterales</taxon>
        <taxon>Paracoccaceae</taxon>
        <taxon>Pseudooceanicola</taxon>
    </lineage>
</organism>
<evidence type="ECO:0000313" key="2">
    <source>
        <dbReference type="EMBL" id="SNY53182.1"/>
    </source>
</evidence>
<keyword evidence="4" id="KW-1185">Reference proteome</keyword>
<dbReference type="EMBL" id="OBEA01000004">
    <property type="protein sequence ID" value="SNY53182.1"/>
    <property type="molecule type" value="Genomic_DNA"/>
</dbReference>
<sequence length="166" mass="17916">MRKFLPVLLIAALGVSGCGYVRDSRLNPFNWFGSAESRELSAAEAAAQDNPLIPKRSAFANKPDADLRDRIAGLEGLVVERIPGGAIVRVTGISSSVRSFDVGLRELPGTPGVARYEMVTYLPEFPATGPVQTRRYTAAVRLSDTELAQVRTIEVLSASNALTSRR</sequence>
<reference evidence="2 3" key="1">
    <citation type="submission" date="2017-09" db="EMBL/GenBank/DDBJ databases">
        <authorList>
            <person name="Ehlers B."/>
            <person name="Leendertz F.H."/>
        </authorList>
    </citation>
    <scope>NUCLEOTIDE SEQUENCE [LARGE SCALE GENOMIC DNA]</scope>
    <source>
        <strain evidence="2 3">CGMCC 1.12662</strain>
    </source>
</reference>
<evidence type="ECO:0000313" key="4">
    <source>
        <dbReference type="Proteomes" id="UP000231702"/>
    </source>
</evidence>
<dbReference type="PROSITE" id="PS51257">
    <property type="entry name" value="PROKAR_LIPOPROTEIN"/>
    <property type="match status" value="1"/>
</dbReference>
<name>A0A285IYX1_9RHOB</name>
<dbReference type="AlphaFoldDB" id="A0A285IYX1"/>
<protein>
    <recommendedName>
        <fullName evidence="5">Lipoprotein</fullName>
    </recommendedName>
</protein>
<dbReference type="OrthoDB" id="7773807at2"/>
<dbReference type="Proteomes" id="UP000231702">
    <property type="component" value="Unassembled WGS sequence"/>
</dbReference>
<reference evidence="1 4" key="2">
    <citation type="journal article" date="2018" name="Int. J. Syst. Evol. Microbiol.">
        <title>Pseudooceanicola lipolyticus sp. nov., a marine alphaproteobacterium, reclassification of Oceanicola flagellatus as Pseudooceanicola flagellatus comb. nov. and emended description of the genus Pseudooceanicola.</title>
        <authorList>
            <person name="Huang M.-M."/>
            <person name="Guo L.-L."/>
            <person name="Wu Y.-H."/>
            <person name="Lai Q.-L."/>
            <person name="Shao Z.-Z."/>
            <person name="Wang C.-S."/>
            <person name="Wu M."/>
            <person name="Xu X.-W."/>
        </authorList>
    </citation>
    <scope>NUCLEOTIDE SEQUENCE [LARGE SCALE GENOMIC DNA]</scope>
    <source>
        <strain evidence="1 4">Ar-45</strain>
    </source>
</reference>
<proteinExistence type="predicted"/>
<evidence type="ECO:0000313" key="3">
    <source>
        <dbReference type="Proteomes" id="UP000231655"/>
    </source>
</evidence>
<evidence type="ECO:0008006" key="5">
    <source>
        <dbReference type="Google" id="ProtNLM"/>
    </source>
</evidence>